<name>A0ABQ6ITV3_9MICO</name>
<gene>
    <name evidence="1" type="ORF">GCM10025883_34050</name>
</gene>
<dbReference type="Proteomes" id="UP001157126">
    <property type="component" value="Unassembled WGS sequence"/>
</dbReference>
<proteinExistence type="predicted"/>
<accession>A0ABQ6ITV3</accession>
<sequence length="88" mass="9794">MEDANEVLGLTDLYTHHLCLGHFGRQWAAQMRHEAERESGSLDAEYLKGYAQALEDIVQHLEAGEGLPGGPLYARIAERFATGEHSRT</sequence>
<evidence type="ECO:0000313" key="1">
    <source>
        <dbReference type="EMBL" id="GMA41360.1"/>
    </source>
</evidence>
<comment type="caution">
    <text evidence="1">The sequence shown here is derived from an EMBL/GenBank/DDBJ whole genome shotgun (WGS) entry which is preliminary data.</text>
</comment>
<dbReference type="RefSeq" id="WP_284304908.1">
    <property type="nucleotide sequence ID" value="NZ_BSUO01000001.1"/>
</dbReference>
<dbReference type="EMBL" id="BSUO01000001">
    <property type="protein sequence ID" value="GMA41360.1"/>
    <property type="molecule type" value="Genomic_DNA"/>
</dbReference>
<organism evidence="1 2">
    <name type="scientific">Mobilicoccus caccae</name>
    <dbReference type="NCBI Taxonomy" id="1859295"/>
    <lineage>
        <taxon>Bacteria</taxon>
        <taxon>Bacillati</taxon>
        <taxon>Actinomycetota</taxon>
        <taxon>Actinomycetes</taxon>
        <taxon>Micrococcales</taxon>
        <taxon>Dermatophilaceae</taxon>
        <taxon>Mobilicoccus</taxon>
    </lineage>
</organism>
<keyword evidence="2" id="KW-1185">Reference proteome</keyword>
<protein>
    <submittedName>
        <fullName evidence="1">Uncharacterized protein</fullName>
    </submittedName>
</protein>
<evidence type="ECO:0000313" key="2">
    <source>
        <dbReference type="Proteomes" id="UP001157126"/>
    </source>
</evidence>
<reference evidence="2" key="1">
    <citation type="journal article" date="2019" name="Int. J. Syst. Evol. Microbiol.">
        <title>The Global Catalogue of Microorganisms (GCM) 10K type strain sequencing project: providing services to taxonomists for standard genome sequencing and annotation.</title>
        <authorList>
            <consortium name="The Broad Institute Genomics Platform"/>
            <consortium name="The Broad Institute Genome Sequencing Center for Infectious Disease"/>
            <person name="Wu L."/>
            <person name="Ma J."/>
        </authorList>
    </citation>
    <scope>NUCLEOTIDE SEQUENCE [LARGE SCALE GENOMIC DNA]</scope>
    <source>
        <strain evidence="2">NBRC 113072</strain>
    </source>
</reference>